<comment type="caution">
    <text evidence="1">The sequence shown here is derived from an EMBL/GenBank/DDBJ whole genome shotgun (WGS) entry which is preliminary data.</text>
</comment>
<sequence length="230" mass="26053">MPDRNWGQDTNLTFWICGLISGHRSDIQLVRTTIVSEFAPGNNPTSKVTKSCQRRLRTGKIYEVVFWTKIKFSPFFHPRAGEMQGNVRKCEETGGNRRKGVEISVGFVGLSISNNYLRSSVNEQFSADTMYGLPASSLFEIESPTKPTELRKKLTRSFKTKNKREDVERTHGLDDVGIEGVLMSLARGNRRKGEEMEIRRSVNKATQNEGHIRPMDKNCGIVIRGDEVDL</sequence>
<reference evidence="1" key="1">
    <citation type="submission" date="2023-06" db="EMBL/GenBank/DDBJ databases">
        <authorList>
            <consortium name="Lawrence Berkeley National Laboratory"/>
            <person name="Ahrendt S."/>
            <person name="Sahu N."/>
            <person name="Indic B."/>
            <person name="Wong-Bajracharya J."/>
            <person name="Merenyi Z."/>
            <person name="Ke H.-M."/>
            <person name="Monk M."/>
            <person name="Kocsube S."/>
            <person name="Drula E."/>
            <person name="Lipzen A."/>
            <person name="Balint B."/>
            <person name="Henrissat B."/>
            <person name="Andreopoulos B."/>
            <person name="Martin F.M."/>
            <person name="Harder C.B."/>
            <person name="Rigling D."/>
            <person name="Ford K.L."/>
            <person name="Foster G.D."/>
            <person name="Pangilinan J."/>
            <person name="Papanicolaou A."/>
            <person name="Barry K."/>
            <person name="LaButti K."/>
            <person name="Viragh M."/>
            <person name="Koriabine M."/>
            <person name="Yan M."/>
            <person name="Riley R."/>
            <person name="Champramary S."/>
            <person name="Plett K.L."/>
            <person name="Tsai I.J."/>
            <person name="Slot J."/>
            <person name="Sipos G."/>
            <person name="Plett J."/>
            <person name="Nagy L.G."/>
            <person name="Grigoriev I.V."/>
        </authorList>
    </citation>
    <scope>NUCLEOTIDE SEQUENCE</scope>
    <source>
        <strain evidence="1">ICMP 16352</strain>
    </source>
</reference>
<organism evidence="1 2">
    <name type="scientific">Armillaria novae-zelandiae</name>
    <dbReference type="NCBI Taxonomy" id="153914"/>
    <lineage>
        <taxon>Eukaryota</taxon>
        <taxon>Fungi</taxon>
        <taxon>Dikarya</taxon>
        <taxon>Basidiomycota</taxon>
        <taxon>Agaricomycotina</taxon>
        <taxon>Agaricomycetes</taxon>
        <taxon>Agaricomycetidae</taxon>
        <taxon>Agaricales</taxon>
        <taxon>Marasmiineae</taxon>
        <taxon>Physalacriaceae</taxon>
        <taxon>Armillaria</taxon>
    </lineage>
</organism>
<dbReference type="AlphaFoldDB" id="A0AA39U5E0"/>
<gene>
    <name evidence="1" type="ORF">IW261DRAFT_1425531</name>
</gene>
<evidence type="ECO:0000313" key="2">
    <source>
        <dbReference type="Proteomes" id="UP001175227"/>
    </source>
</evidence>
<dbReference type="Proteomes" id="UP001175227">
    <property type="component" value="Unassembled WGS sequence"/>
</dbReference>
<keyword evidence="2" id="KW-1185">Reference proteome</keyword>
<proteinExistence type="predicted"/>
<protein>
    <submittedName>
        <fullName evidence="1">Uncharacterized protein</fullName>
    </submittedName>
</protein>
<dbReference type="EMBL" id="JAUEPR010000056">
    <property type="protein sequence ID" value="KAK0471014.1"/>
    <property type="molecule type" value="Genomic_DNA"/>
</dbReference>
<name>A0AA39U5E0_9AGAR</name>
<accession>A0AA39U5E0</accession>
<evidence type="ECO:0000313" key="1">
    <source>
        <dbReference type="EMBL" id="KAK0471014.1"/>
    </source>
</evidence>